<comment type="caution">
    <text evidence="3">The sequence shown here is derived from an EMBL/GenBank/DDBJ whole genome shotgun (WGS) entry which is preliminary data.</text>
</comment>
<dbReference type="PANTHER" id="PTHR30373">
    <property type="entry name" value="UPF0603 PROTEIN YGCG"/>
    <property type="match status" value="1"/>
</dbReference>
<organism evidence="3 4">
    <name type="scientific">Govanella unica</name>
    <dbReference type="NCBI Taxonomy" id="2975056"/>
    <lineage>
        <taxon>Bacteria</taxon>
        <taxon>Pseudomonadati</taxon>
        <taxon>Pseudomonadota</taxon>
        <taxon>Alphaproteobacteria</taxon>
        <taxon>Emcibacterales</taxon>
        <taxon>Govanellaceae</taxon>
        <taxon>Govanella</taxon>
    </lineage>
</organism>
<protein>
    <recommendedName>
        <fullName evidence="2">TPM domain-containing protein</fullName>
    </recommendedName>
</protein>
<keyword evidence="4" id="KW-1185">Reference proteome</keyword>
<reference evidence="3" key="2">
    <citation type="journal article" date="2023" name="Syst. Appl. Microbiol.">
        <title>Govania unica gen. nov., sp. nov., a rare biosphere bacterium that represents a novel family in the class Alphaproteobacteria.</title>
        <authorList>
            <person name="Vandamme P."/>
            <person name="Peeters C."/>
            <person name="Hettiarachchi A."/>
            <person name="Cnockaert M."/>
            <person name="Carlier A."/>
        </authorList>
    </citation>
    <scope>NUCLEOTIDE SEQUENCE</scope>
    <source>
        <strain evidence="3">LMG 31809</strain>
    </source>
</reference>
<dbReference type="AlphaFoldDB" id="A0A9X3TX68"/>
<feature type="transmembrane region" description="Helical" evidence="1">
    <location>
        <begin position="89"/>
        <end position="111"/>
    </location>
</feature>
<evidence type="ECO:0000259" key="2">
    <source>
        <dbReference type="Pfam" id="PF04536"/>
    </source>
</evidence>
<dbReference type="Gene3D" id="3.10.310.50">
    <property type="match status" value="1"/>
</dbReference>
<feature type="transmembrane region" description="Helical" evidence="1">
    <location>
        <begin position="48"/>
        <end position="68"/>
    </location>
</feature>
<dbReference type="PANTHER" id="PTHR30373:SF8">
    <property type="entry name" value="BLL7265 PROTEIN"/>
    <property type="match status" value="1"/>
</dbReference>
<dbReference type="RefSeq" id="WP_274943001.1">
    <property type="nucleotide sequence ID" value="NZ_JANWOI010000002.1"/>
</dbReference>
<dbReference type="Pfam" id="PF04536">
    <property type="entry name" value="TPM_phosphatase"/>
    <property type="match status" value="1"/>
</dbReference>
<keyword evidence="1" id="KW-1133">Transmembrane helix</keyword>
<gene>
    <name evidence="3" type="ORF">NYP16_04930</name>
</gene>
<feature type="domain" description="TPM" evidence="2">
    <location>
        <begin position="127"/>
        <end position="206"/>
    </location>
</feature>
<accession>A0A9X3TX68</accession>
<reference evidence="3" key="1">
    <citation type="submission" date="2022-08" db="EMBL/GenBank/DDBJ databases">
        <authorList>
            <person name="Vandamme P."/>
            <person name="Hettiarachchi A."/>
            <person name="Peeters C."/>
            <person name="Cnockaert M."/>
            <person name="Carlier A."/>
        </authorList>
    </citation>
    <scope>NUCLEOTIDE SEQUENCE</scope>
    <source>
        <strain evidence="3">LMG 31809</strain>
    </source>
</reference>
<name>A0A9X3TX68_9PROT</name>
<dbReference type="InterPro" id="IPR007621">
    <property type="entry name" value="TPM_dom"/>
</dbReference>
<evidence type="ECO:0000313" key="4">
    <source>
        <dbReference type="Proteomes" id="UP001141619"/>
    </source>
</evidence>
<proteinExistence type="predicted"/>
<evidence type="ECO:0000313" key="3">
    <source>
        <dbReference type="EMBL" id="MDA5193298.1"/>
    </source>
</evidence>
<dbReference type="EMBL" id="JANWOI010000002">
    <property type="protein sequence ID" value="MDA5193298.1"/>
    <property type="molecule type" value="Genomic_DNA"/>
</dbReference>
<sequence>MAWTSPYRLDKSEHDLVTAAVSEAERETDAEIVTIVADLSDHYDDVPLFWAGGMTLLVLSVLAAFPALCHKLFDLIVQGWITEMSERNLLLTVFIVALVTFLLVWMILQWMPLRLRLAPHDMKTRRCHKRAVDLFRVAAEGRTMGRTGILIYLSLGEHRAEIVADAAIAGKVAPEAWGDMMAEMVAHVRKGQVGHGMAMAVRQAGDVLAVHVPKTEGNPNELPDRVIEI</sequence>
<keyword evidence="1" id="KW-0472">Membrane</keyword>
<evidence type="ECO:0000256" key="1">
    <source>
        <dbReference type="SAM" id="Phobius"/>
    </source>
</evidence>
<keyword evidence="1" id="KW-0812">Transmembrane</keyword>
<dbReference type="Proteomes" id="UP001141619">
    <property type="component" value="Unassembled WGS sequence"/>
</dbReference>